<keyword evidence="3" id="KW-1185">Reference proteome</keyword>
<dbReference type="GO" id="GO:0016740">
    <property type="term" value="F:transferase activity"/>
    <property type="evidence" value="ECO:0007669"/>
    <property type="project" value="UniProtKB-KW"/>
</dbReference>
<dbReference type="Pfam" id="PF00581">
    <property type="entry name" value="Rhodanese"/>
    <property type="match status" value="1"/>
</dbReference>
<name>A0A846N0Y7_9PROT</name>
<dbReference type="RefSeq" id="WP_167083696.1">
    <property type="nucleotide sequence ID" value="NZ_BAAADC010000001.1"/>
</dbReference>
<protein>
    <submittedName>
        <fullName evidence="2">Rhodanese-related sulfurtransferase</fullName>
    </submittedName>
</protein>
<dbReference type="InterPro" id="IPR001763">
    <property type="entry name" value="Rhodanese-like_dom"/>
</dbReference>
<dbReference type="InterPro" id="IPR036873">
    <property type="entry name" value="Rhodanese-like_dom_sf"/>
</dbReference>
<dbReference type="EMBL" id="JAASRM010000001">
    <property type="protein sequence ID" value="NIK89624.1"/>
    <property type="molecule type" value="Genomic_DNA"/>
</dbReference>
<dbReference type="PROSITE" id="PS50206">
    <property type="entry name" value="RHODANESE_3"/>
    <property type="match status" value="1"/>
</dbReference>
<gene>
    <name evidence="2" type="ORF">FHS83_002942</name>
</gene>
<accession>A0A846N0Y7</accession>
<evidence type="ECO:0000313" key="2">
    <source>
        <dbReference type="EMBL" id="NIK89624.1"/>
    </source>
</evidence>
<dbReference type="InterPro" id="IPR050229">
    <property type="entry name" value="GlpE_sulfurtransferase"/>
</dbReference>
<dbReference type="Proteomes" id="UP000570514">
    <property type="component" value="Unassembled WGS sequence"/>
</dbReference>
<comment type="caution">
    <text evidence="2">The sequence shown here is derived from an EMBL/GenBank/DDBJ whole genome shotgun (WGS) entry which is preliminary data.</text>
</comment>
<dbReference type="CDD" id="cd00158">
    <property type="entry name" value="RHOD"/>
    <property type="match status" value="1"/>
</dbReference>
<sequence length="104" mass="10817">MSLKELSPSEIADLLSKDAITLIDVREANEYAAAHIKGATLFPLSQFDPHALPNPSGKPVVFHCGIGGRSAKAVAACQAAGVTVDTHMKGGIQAWIAAGLPVER</sequence>
<feature type="domain" description="Rhodanese" evidence="1">
    <location>
        <begin position="16"/>
        <end position="104"/>
    </location>
</feature>
<dbReference type="PANTHER" id="PTHR43031">
    <property type="entry name" value="FAD-DEPENDENT OXIDOREDUCTASE"/>
    <property type="match status" value="1"/>
</dbReference>
<dbReference type="SMART" id="SM00450">
    <property type="entry name" value="RHOD"/>
    <property type="match status" value="1"/>
</dbReference>
<dbReference type="AlphaFoldDB" id="A0A846N0Y7"/>
<dbReference type="Gene3D" id="3.40.250.10">
    <property type="entry name" value="Rhodanese-like domain"/>
    <property type="match status" value="1"/>
</dbReference>
<keyword evidence="2" id="KW-0808">Transferase</keyword>
<dbReference type="PANTHER" id="PTHR43031:SF1">
    <property type="entry name" value="PYRIDINE NUCLEOTIDE-DISULPHIDE OXIDOREDUCTASE"/>
    <property type="match status" value="1"/>
</dbReference>
<proteinExistence type="predicted"/>
<evidence type="ECO:0000313" key="3">
    <source>
        <dbReference type="Proteomes" id="UP000570514"/>
    </source>
</evidence>
<organism evidence="2 3">
    <name type="scientific">Rhizomicrobium palustre</name>
    <dbReference type="NCBI Taxonomy" id="189966"/>
    <lineage>
        <taxon>Bacteria</taxon>
        <taxon>Pseudomonadati</taxon>
        <taxon>Pseudomonadota</taxon>
        <taxon>Alphaproteobacteria</taxon>
        <taxon>Micropepsales</taxon>
        <taxon>Micropepsaceae</taxon>
        <taxon>Rhizomicrobium</taxon>
    </lineage>
</organism>
<dbReference type="SUPFAM" id="SSF52821">
    <property type="entry name" value="Rhodanese/Cell cycle control phosphatase"/>
    <property type="match status" value="1"/>
</dbReference>
<reference evidence="2 3" key="1">
    <citation type="submission" date="2020-03" db="EMBL/GenBank/DDBJ databases">
        <title>Genomic Encyclopedia of Type Strains, Phase IV (KMG-IV): sequencing the most valuable type-strain genomes for metagenomic binning, comparative biology and taxonomic classification.</title>
        <authorList>
            <person name="Goeker M."/>
        </authorList>
    </citation>
    <scope>NUCLEOTIDE SEQUENCE [LARGE SCALE GENOMIC DNA]</scope>
    <source>
        <strain evidence="2 3">DSM 19867</strain>
    </source>
</reference>
<evidence type="ECO:0000259" key="1">
    <source>
        <dbReference type="PROSITE" id="PS50206"/>
    </source>
</evidence>